<dbReference type="SUPFAM" id="SSF48726">
    <property type="entry name" value="Immunoglobulin"/>
    <property type="match status" value="1"/>
</dbReference>
<dbReference type="FunFam" id="2.60.40.10:FF:000944">
    <property type="entry name" value="Ciliary neurotrophic factor receptor subunit alpha"/>
    <property type="match status" value="1"/>
</dbReference>
<dbReference type="SMART" id="SM00408">
    <property type="entry name" value="IGc2"/>
    <property type="match status" value="1"/>
</dbReference>
<gene>
    <name evidence="2" type="ORF">A6R68_03871</name>
</gene>
<dbReference type="InterPro" id="IPR007110">
    <property type="entry name" value="Ig-like_dom"/>
</dbReference>
<dbReference type="InterPro" id="IPR003598">
    <property type="entry name" value="Ig_sub2"/>
</dbReference>
<dbReference type="PROSITE" id="PS50835">
    <property type="entry name" value="IG_LIKE"/>
    <property type="match status" value="1"/>
</dbReference>
<dbReference type="OrthoDB" id="9927622at2759"/>
<feature type="domain" description="Ig-like" evidence="1">
    <location>
        <begin position="13"/>
        <end position="63"/>
    </location>
</feature>
<protein>
    <recommendedName>
        <fullName evidence="1">Ig-like domain-containing protein</fullName>
    </recommendedName>
</protein>
<dbReference type="STRING" id="56216.A0A1A6GMT8"/>
<dbReference type="SMART" id="SM00409">
    <property type="entry name" value="IG"/>
    <property type="match status" value="1"/>
</dbReference>
<evidence type="ECO:0000313" key="3">
    <source>
        <dbReference type="Proteomes" id="UP000092124"/>
    </source>
</evidence>
<dbReference type="InterPro" id="IPR036179">
    <property type="entry name" value="Ig-like_dom_sf"/>
</dbReference>
<keyword evidence="3" id="KW-1185">Reference proteome</keyword>
<sequence>MVKAPHVQYERLGSDVMLPCGTASWDAAVTWRVNGTDLAPDLLNGSQLVLRSLELAHSGLYACFHRDSWHLRHQVLLHANGQASCVLGAPAQAGWLDERKNMRFGGLDMEKQAN</sequence>
<reference evidence="2 3" key="1">
    <citation type="submission" date="2016-06" db="EMBL/GenBank/DDBJ databases">
        <title>The Draft Genome Sequence and Annotation of the Desert Woodrat Neotoma lepida.</title>
        <authorList>
            <person name="Campbell M."/>
            <person name="Oakeson K.F."/>
            <person name="Yandell M."/>
            <person name="Halpert J.R."/>
            <person name="Dearing D."/>
        </authorList>
    </citation>
    <scope>NUCLEOTIDE SEQUENCE [LARGE SCALE GENOMIC DNA]</scope>
    <source>
        <strain evidence="2">417</strain>
        <tissue evidence="2">Liver</tissue>
    </source>
</reference>
<proteinExistence type="predicted"/>
<name>A0A1A6GMT8_NEOLE</name>
<dbReference type="EMBL" id="LZPO01078268">
    <property type="protein sequence ID" value="OBS67608.1"/>
    <property type="molecule type" value="Genomic_DNA"/>
</dbReference>
<evidence type="ECO:0000313" key="2">
    <source>
        <dbReference type="EMBL" id="OBS67608.1"/>
    </source>
</evidence>
<dbReference type="InterPro" id="IPR003599">
    <property type="entry name" value="Ig_sub"/>
</dbReference>
<organism evidence="2 3">
    <name type="scientific">Neotoma lepida</name>
    <name type="common">Desert woodrat</name>
    <dbReference type="NCBI Taxonomy" id="56216"/>
    <lineage>
        <taxon>Eukaryota</taxon>
        <taxon>Metazoa</taxon>
        <taxon>Chordata</taxon>
        <taxon>Craniata</taxon>
        <taxon>Vertebrata</taxon>
        <taxon>Euteleostomi</taxon>
        <taxon>Mammalia</taxon>
        <taxon>Eutheria</taxon>
        <taxon>Euarchontoglires</taxon>
        <taxon>Glires</taxon>
        <taxon>Rodentia</taxon>
        <taxon>Myomorpha</taxon>
        <taxon>Muroidea</taxon>
        <taxon>Cricetidae</taxon>
        <taxon>Neotominae</taxon>
        <taxon>Neotoma</taxon>
    </lineage>
</organism>
<evidence type="ECO:0000259" key="1">
    <source>
        <dbReference type="PROSITE" id="PS50835"/>
    </source>
</evidence>
<dbReference type="InterPro" id="IPR013783">
    <property type="entry name" value="Ig-like_fold"/>
</dbReference>
<comment type="caution">
    <text evidence="2">The sequence shown here is derived from an EMBL/GenBank/DDBJ whole genome shotgun (WGS) entry which is preliminary data.</text>
</comment>
<accession>A0A1A6GMT8</accession>
<dbReference type="AlphaFoldDB" id="A0A1A6GMT8"/>
<dbReference type="Proteomes" id="UP000092124">
    <property type="component" value="Unassembled WGS sequence"/>
</dbReference>
<dbReference type="Gene3D" id="2.60.40.10">
    <property type="entry name" value="Immunoglobulins"/>
    <property type="match status" value="1"/>
</dbReference>